<proteinExistence type="predicted"/>
<dbReference type="EMBL" id="HBUF01541930">
    <property type="protein sequence ID" value="CAG6755402.1"/>
    <property type="molecule type" value="Transcribed_RNA"/>
</dbReference>
<dbReference type="EMBL" id="HBUF01140202">
    <property type="protein sequence ID" value="CAG6646117.1"/>
    <property type="molecule type" value="Transcribed_RNA"/>
</dbReference>
<dbReference type="EMBL" id="HBUF01140201">
    <property type="protein sequence ID" value="CAG6646116.1"/>
    <property type="molecule type" value="Transcribed_RNA"/>
</dbReference>
<dbReference type="EMBL" id="HBUF01361111">
    <property type="protein sequence ID" value="CAG6720775.1"/>
    <property type="molecule type" value="Transcribed_RNA"/>
</dbReference>
<keyword evidence="1" id="KW-0732">Signal</keyword>
<dbReference type="EMBL" id="HBUF01361110">
    <property type="protein sequence ID" value="CAG6720774.1"/>
    <property type="molecule type" value="Transcribed_RNA"/>
</dbReference>
<dbReference type="EMBL" id="HBUF01541928">
    <property type="protein sequence ID" value="CAG6755400.1"/>
    <property type="molecule type" value="Transcribed_RNA"/>
</dbReference>
<accession>A0A8D8RAI4</accession>
<feature type="chain" id="PRO_5036428584" evidence="1">
    <location>
        <begin position="23"/>
        <end position="134"/>
    </location>
</feature>
<reference evidence="2" key="1">
    <citation type="submission" date="2021-05" db="EMBL/GenBank/DDBJ databases">
        <authorList>
            <person name="Alioto T."/>
            <person name="Alioto T."/>
            <person name="Gomez Garrido J."/>
        </authorList>
    </citation>
    <scope>NUCLEOTIDE SEQUENCE</scope>
</reference>
<dbReference type="EMBL" id="HBUF01140200">
    <property type="protein sequence ID" value="CAG6646115.1"/>
    <property type="molecule type" value="Transcribed_RNA"/>
</dbReference>
<organism evidence="2">
    <name type="scientific">Cacopsylla melanoneura</name>
    <dbReference type="NCBI Taxonomy" id="428564"/>
    <lineage>
        <taxon>Eukaryota</taxon>
        <taxon>Metazoa</taxon>
        <taxon>Ecdysozoa</taxon>
        <taxon>Arthropoda</taxon>
        <taxon>Hexapoda</taxon>
        <taxon>Insecta</taxon>
        <taxon>Pterygota</taxon>
        <taxon>Neoptera</taxon>
        <taxon>Paraneoptera</taxon>
        <taxon>Hemiptera</taxon>
        <taxon>Sternorrhyncha</taxon>
        <taxon>Psylloidea</taxon>
        <taxon>Psyllidae</taxon>
        <taxon>Psyllinae</taxon>
        <taxon>Cacopsylla</taxon>
    </lineage>
</organism>
<evidence type="ECO:0000256" key="1">
    <source>
        <dbReference type="SAM" id="SignalP"/>
    </source>
</evidence>
<dbReference type="EMBL" id="HBUF01541929">
    <property type="protein sequence ID" value="CAG6755401.1"/>
    <property type="molecule type" value="Transcribed_RNA"/>
</dbReference>
<feature type="signal peptide" evidence="1">
    <location>
        <begin position="1"/>
        <end position="22"/>
    </location>
</feature>
<sequence>MFPRAILGLAILHVYIVTKSEARPENYPSQGVNRVKRSVIYDQTNDWDSIMLKGKDLLSAIKKVVHKRWRGVVDHNENAKQVDNVLFSLRCKMNEVKDHVYNFGPIKYVRDIYDEFMYYKEYFRQQQNNENWAG</sequence>
<dbReference type="AlphaFoldDB" id="A0A8D8RAI4"/>
<evidence type="ECO:0000313" key="2">
    <source>
        <dbReference type="EMBL" id="CAG6646117.1"/>
    </source>
</evidence>
<name>A0A8D8RAI4_9HEMI</name>
<protein>
    <submittedName>
        <fullName evidence="2">Uncharacterized protein</fullName>
    </submittedName>
</protein>